<dbReference type="InterPro" id="IPR017968">
    <property type="entry name" value="Acylphosphatase_CS"/>
</dbReference>
<dbReference type="InterPro" id="IPR017945">
    <property type="entry name" value="DHBP_synth_RibB-like_a/b_dom"/>
</dbReference>
<dbReference type="AlphaFoldDB" id="A0A238Y4S2"/>
<keyword evidence="9" id="KW-0378">Hydrolase</keyword>
<dbReference type="InterPro" id="IPR011125">
    <property type="entry name" value="Znf_HypF"/>
</dbReference>
<comment type="catalytic activity">
    <reaction evidence="9">
        <text>an acyl phosphate + H2O = a carboxylate + phosphate + H(+)</text>
        <dbReference type="Rhea" id="RHEA:14965"/>
        <dbReference type="ChEBI" id="CHEBI:15377"/>
        <dbReference type="ChEBI" id="CHEBI:15378"/>
        <dbReference type="ChEBI" id="CHEBI:29067"/>
        <dbReference type="ChEBI" id="CHEBI:43474"/>
        <dbReference type="ChEBI" id="CHEBI:59918"/>
        <dbReference type="EC" id="3.6.1.7"/>
    </reaction>
</comment>
<evidence type="ECO:0000256" key="5">
    <source>
        <dbReference type="ARBA" id="ARBA00022771"/>
    </source>
</evidence>
<feature type="active site" evidence="9">
    <location>
        <position position="40"/>
    </location>
</feature>
<dbReference type="Gene3D" id="3.30.420.360">
    <property type="match status" value="1"/>
</dbReference>
<dbReference type="Gene3D" id="3.30.420.40">
    <property type="match status" value="1"/>
</dbReference>
<dbReference type="Gene3D" id="3.90.870.50">
    <property type="match status" value="1"/>
</dbReference>
<keyword evidence="4" id="KW-0479">Metal-binding</keyword>
<gene>
    <name evidence="12" type="ORF">SAMN04488503_0697</name>
</gene>
<dbReference type="NCBIfam" id="TIGR00143">
    <property type="entry name" value="hypF"/>
    <property type="match status" value="1"/>
</dbReference>
<dbReference type="InterPro" id="IPR004421">
    <property type="entry name" value="Carbamoyltransferase_HypF"/>
</dbReference>
<dbReference type="GO" id="GO:0003998">
    <property type="term" value="F:acylphosphatase activity"/>
    <property type="evidence" value="ECO:0007669"/>
    <property type="project" value="UniProtKB-EC"/>
</dbReference>
<keyword evidence="3" id="KW-0436">Ligase</keyword>
<dbReference type="SUPFAM" id="SSF54975">
    <property type="entry name" value="Acylphosphatase/BLUF domain-like"/>
    <property type="match status" value="1"/>
</dbReference>
<dbReference type="Pfam" id="PF07503">
    <property type="entry name" value="zf-HYPF"/>
    <property type="match status" value="2"/>
</dbReference>
<keyword evidence="5" id="KW-0863">Zinc-finger</keyword>
<feature type="domain" description="Acylphosphatase-like" evidence="10">
    <location>
        <begin position="7"/>
        <end position="94"/>
    </location>
</feature>
<evidence type="ECO:0000313" key="13">
    <source>
        <dbReference type="Proteomes" id="UP000198324"/>
    </source>
</evidence>
<dbReference type="InterPro" id="IPR051060">
    <property type="entry name" value="Carbamoyltrans_HypF-like"/>
</dbReference>
<protein>
    <recommendedName>
        <fullName evidence="8">Carbamoyltransferase</fullName>
        <ecNumber evidence="8">6.2.-.-</ecNumber>
    </recommendedName>
</protein>
<accession>A0A238Y4S2</accession>
<evidence type="ECO:0000256" key="8">
    <source>
        <dbReference type="PIRNR" id="PIRNR006256"/>
    </source>
</evidence>
<evidence type="ECO:0000313" key="12">
    <source>
        <dbReference type="EMBL" id="SNR66276.1"/>
    </source>
</evidence>
<comment type="similarity">
    <text evidence="2 8">Belongs to the carbamoyltransferase HypF family.</text>
</comment>
<evidence type="ECO:0000256" key="6">
    <source>
        <dbReference type="ARBA" id="ARBA00022833"/>
    </source>
</evidence>
<evidence type="ECO:0000256" key="3">
    <source>
        <dbReference type="ARBA" id="ARBA00022598"/>
    </source>
</evidence>
<organism evidence="12 13">
    <name type="scientific">Humidesulfovibrio mexicanus</name>
    <dbReference type="NCBI Taxonomy" id="147047"/>
    <lineage>
        <taxon>Bacteria</taxon>
        <taxon>Pseudomonadati</taxon>
        <taxon>Thermodesulfobacteriota</taxon>
        <taxon>Desulfovibrionia</taxon>
        <taxon>Desulfovibrionales</taxon>
        <taxon>Desulfovibrionaceae</taxon>
        <taxon>Humidesulfovibrio</taxon>
    </lineage>
</organism>
<keyword evidence="12" id="KW-0808">Transferase</keyword>
<dbReference type="InterPro" id="IPR006070">
    <property type="entry name" value="Sua5-like_dom"/>
</dbReference>
<dbReference type="Gene3D" id="3.30.110.120">
    <property type="match status" value="1"/>
</dbReference>
<comment type="pathway">
    <text evidence="1">Protein modification; [NiFe] hydrogenase maturation.</text>
</comment>
<dbReference type="UniPathway" id="UPA00335"/>
<dbReference type="PIRSF" id="PIRSF006256">
    <property type="entry name" value="CMPcnvr_hdrg_mat"/>
    <property type="match status" value="1"/>
</dbReference>
<dbReference type="Pfam" id="PF22521">
    <property type="entry name" value="HypF_C_2"/>
    <property type="match status" value="1"/>
</dbReference>
<dbReference type="GO" id="GO:0008270">
    <property type="term" value="F:zinc ion binding"/>
    <property type="evidence" value="ECO:0007669"/>
    <property type="project" value="UniProtKB-KW"/>
</dbReference>
<dbReference type="GO" id="GO:0016743">
    <property type="term" value="F:carboxyl- or carbamoyltransferase activity"/>
    <property type="evidence" value="ECO:0007669"/>
    <property type="project" value="UniProtKB-UniRule"/>
</dbReference>
<dbReference type="GO" id="GO:0003725">
    <property type="term" value="F:double-stranded RNA binding"/>
    <property type="evidence" value="ECO:0007669"/>
    <property type="project" value="InterPro"/>
</dbReference>
<sequence length="812" mass="89022">MASADIRRRLTVNGQVQGVGFRPFVFRLADELGLCGAVHNAPEGVVIEVQGQPRALDQFAKRLEAEQPPLARILRVGVQDIAAISGEECFSIRKSSGGAGHQVLISPDVATCPECLAELFDKTNRRFLYPFTNCTNCGPRYTITRGLPYDRPNTSMGCFPLCPDCQREYENPRDRRFHAQPNACPVCGPKVWLSDRSGTVVARRDEAMRKLAAILMQGGIAAVKGLGGFHLVCDATNQEAVRELRRRKRRPHKPLAVMVPNLDTARALARVTKEEEPWLSGMVRPIVLCGKVRGAPLAESVAPDVDHVGLMLPYTPLHHVLFQRFGRLLAQERQNMPAALVMTSGNLSDEPICLGNREALSRLNEAADIFLFHNRDILIRVDDSVLRVLPQTGETQFLRRARGFVPQPVFLAASGPCVMGLGPELKCTLTLTKGDQAFVSQHLGDMENIETLGFHHEIAEHFQDILEVQPELVVRDLHPNYLTTSVAQEMARTSNVAICALQHHFAHAHAVLAENRHQGPALCLALDGTGFGTTQPSVGMGLGANWSIWGGECLLVDTDTLRHERLAHFAEFNLPGGEAAVREPWRLAQSMLWELDIERSGQNGSPPWPWLPEFEQASAFLPQILRKNLNCPLTSSCGRLFDAVSAMLGLCLRMTYEGQAAILLERAQDLSIPLAEAAMYPCGLIKTDATARLETNLVPRQLDTYSLFRALLDDMAAGTPAAVIARRFHASLITGLADMALRFSKKHGVAHVALSGGVMQNLTFAQELPAALAERGLLPLTHKQLPPNDGCISLGQAAYGQRLLTLRGSCPL</sequence>
<keyword evidence="13" id="KW-1185">Reference proteome</keyword>
<evidence type="ECO:0000256" key="4">
    <source>
        <dbReference type="ARBA" id="ARBA00022723"/>
    </source>
</evidence>
<evidence type="ECO:0000256" key="2">
    <source>
        <dbReference type="ARBA" id="ARBA00008097"/>
    </source>
</evidence>
<dbReference type="GO" id="GO:0051604">
    <property type="term" value="P:protein maturation"/>
    <property type="evidence" value="ECO:0007669"/>
    <property type="project" value="TreeGrafter"/>
</dbReference>
<dbReference type="GO" id="GO:0016874">
    <property type="term" value="F:ligase activity"/>
    <property type="evidence" value="ECO:0007669"/>
    <property type="project" value="UniProtKB-UniRule"/>
</dbReference>
<dbReference type="Pfam" id="PF17788">
    <property type="entry name" value="HypF_C"/>
    <property type="match status" value="1"/>
</dbReference>
<dbReference type="Pfam" id="PF00708">
    <property type="entry name" value="Acylphosphatase"/>
    <property type="match status" value="1"/>
</dbReference>
<evidence type="ECO:0000259" key="11">
    <source>
        <dbReference type="PROSITE" id="PS51163"/>
    </source>
</evidence>
<dbReference type="PANTHER" id="PTHR42959:SF1">
    <property type="entry name" value="CARBAMOYLTRANSFERASE HYPF"/>
    <property type="match status" value="1"/>
</dbReference>
<feature type="domain" description="YrdC-like" evidence="11">
    <location>
        <begin position="205"/>
        <end position="403"/>
    </location>
</feature>
<dbReference type="OrthoDB" id="9808093at2"/>
<evidence type="ECO:0000256" key="7">
    <source>
        <dbReference type="ARBA" id="ARBA00048220"/>
    </source>
</evidence>
<dbReference type="InterPro" id="IPR041440">
    <property type="entry name" value="HypF_C"/>
</dbReference>
<dbReference type="PROSITE" id="PS00150">
    <property type="entry name" value="ACYLPHOSPHATASE_1"/>
    <property type="match status" value="1"/>
</dbReference>
<dbReference type="PROSITE" id="PS51160">
    <property type="entry name" value="ACYLPHOSPHATASE_3"/>
    <property type="match status" value="1"/>
</dbReference>
<dbReference type="EC" id="6.2.-.-" evidence="8"/>
<dbReference type="Proteomes" id="UP000198324">
    <property type="component" value="Unassembled WGS sequence"/>
</dbReference>
<dbReference type="PANTHER" id="PTHR42959">
    <property type="entry name" value="CARBAMOYLTRANSFERASE"/>
    <property type="match status" value="1"/>
</dbReference>
<evidence type="ECO:0000259" key="10">
    <source>
        <dbReference type="PROSITE" id="PS51160"/>
    </source>
</evidence>
<evidence type="ECO:0000256" key="1">
    <source>
        <dbReference type="ARBA" id="ARBA00004711"/>
    </source>
</evidence>
<evidence type="ECO:0000256" key="9">
    <source>
        <dbReference type="PROSITE-ProRule" id="PRU00520"/>
    </source>
</evidence>
<comment type="catalytic activity">
    <reaction evidence="7">
        <text>C-terminal L-cysteinyl-[HypE protein] + carbamoyl phosphate + ATP + H2O = C-terminal S-carboxamide-L-cysteinyl-[HypE protein] + AMP + phosphate + diphosphate + H(+)</text>
        <dbReference type="Rhea" id="RHEA:55636"/>
        <dbReference type="Rhea" id="RHEA-COMP:14247"/>
        <dbReference type="Rhea" id="RHEA-COMP:14392"/>
        <dbReference type="ChEBI" id="CHEBI:15377"/>
        <dbReference type="ChEBI" id="CHEBI:15378"/>
        <dbReference type="ChEBI" id="CHEBI:30616"/>
        <dbReference type="ChEBI" id="CHEBI:33019"/>
        <dbReference type="ChEBI" id="CHEBI:43474"/>
        <dbReference type="ChEBI" id="CHEBI:58228"/>
        <dbReference type="ChEBI" id="CHEBI:76913"/>
        <dbReference type="ChEBI" id="CHEBI:139126"/>
        <dbReference type="ChEBI" id="CHEBI:456215"/>
    </reaction>
</comment>
<dbReference type="EMBL" id="FZOC01000001">
    <property type="protein sequence ID" value="SNR66276.1"/>
    <property type="molecule type" value="Genomic_DNA"/>
</dbReference>
<name>A0A238Y4S2_9BACT</name>
<dbReference type="InterPro" id="IPR036046">
    <property type="entry name" value="Acylphosphatase-like_dom_sf"/>
</dbReference>
<dbReference type="PROSITE" id="PS51163">
    <property type="entry name" value="YRDC"/>
    <property type="match status" value="1"/>
</dbReference>
<reference evidence="12 13" key="1">
    <citation type="submission" date="2017-06" db="EMBL/GenBank/DDBJ databases">
        <authorList>
            <person name="Kim H.J."/>
            <person name="Triplett B.A."/>
        </authorList>
    </citation>
    <scope>NUCLEOTIDE SEQUENCE [LARGE SCALE GENOMIC DNA]</scope>
    <source>
        <strain evidence="12 13">DSM 13116</strain>
    </source>
</reference>
<dbReference type="Pfam" id="PF01300">
    <property type="entry name" value="Sua5_yciO_yrdC"/>
    <property type="match status" value="1"/>
</dbReference>
<dbReference type="SUPFAM" id="SSF55821">
    <property type="entry name" value="YrdC/RibB"/>
    <property type="match status" value="1"/>
</dbReference>
<proteinExistence type="inferred from homology"/>
<feature type="active site" evidence="9">
    <location>
        <position position="22"/>
    </location>
</feature>
<dbReference type="InterPro" id="IPR055128">
    <property type="entry name" value="HypF_C_2"/>
</dbReference>
<dbReference type="InterPro" id="IPR001792">
    <property type="entry name" value="Acylphosphatase-like_dom"/>
</dbReference>
<keyword evidence="6" id="KW-0862">Zinc</keyword>
<dbReference type="RefSeq" id="WP_089271724.1">
    <property type="nucleotide sequence ID" value="NZ_FZOC01000001.1"/>
</dbReference>